<evidence type="ECO:0000313" key="5">
    <source>
        <dbReference type="Proteomes" id="UP001165080"/>
    </source>
</evidence>
<sequence>MAPLAAGAAGAAVAPTAAVELPRGGAAPHAGHQESGDGLHQYAAVMMAAAASMGAGVSATAPRAPAGDVPHLWDAARFLAELARTAAVGGSSVGGSGSSDGGGGRKTVGGGGGGSSTAAQQAGATAAAAGVLMERQRGKDGHVAPGKAKQPPNAFMLFCAEKRMLAKETNGTKPWANGRESSVVLGRMWRELSLEQRAVYEKRHEALVRERAQQID</sequence>
<dbReference type="CDD" id="cd00084">
    <property type="entry name" value="HMG-box_SF"/>
    <property type="match status" value="1"/>
</dbReference>
<keyword evidence="1" id="KW-0238">DNA-binding</keyword>
<dbReference type="OrthoDB" id="6247875at2759"/>
<evidence type="ECO:0000256" key="1">
    <source>
        <dbReference type="PROSITE-ProRule" id="PRU00267"/>
    </source>
</evidence>
<proteinExistence type="predicted"/>
<dbReference type="EMBL" id="BRXU01000017">
    <property type="protein sequence ID" value="GLC57107.1"/>
    <property type="molecule type" value="Genomic_DNA"/>
</dbReference>
<dbReference type="InterPro" id="IPR036910">
    <property type="entry name" value="HMG_box_dom_sf"/>
</dbReference>
<keyword evidence="5" id="KW-1185">Reference proteome</keyword>
<organism evidence="4 5">
    <name type="scientific">Pleodorina starrii</name>
    <dbReference type="NCBI Taxonomy" id="330485"/>
    <lineage>
        <taxon>Eukaryota</taxon>
        <taxon>Viridiplantae</taxon>
        <taxon>Chlorophyta</taxon>
        <taxon>core chlorophytes</taxon>
        <taxon>Chlorophyceae</taxon>
        <taxon>CS clade</taxon>
        <taxon>Chlamydomonadales</taxon>
        <taxon>Volvocaceae</taxon>
        <taxon>Pleodorina</taxon>
    </lineage>
</organism>
<dbReference type="AlphaFoldDB" id="A0A9W6BRX5"/>
<feature type="DNA-binding region" description="HMG box" evidence="1">
    <location>
        <begin position="148"/>
        <end position="216"/>
    </location>
</feature>
<dbReference type="GO" id="GO:0003677">
    <property type="term" value="F:DNA binding"/>
    <property type="evidence" value="ECO:0007669"/>
    <property type="project" value="UniProtKB-UniRule"/>
</dbReference>
<feature type="compositionally biased region" description="Gly residues" evidence="2">
    <location>
        <begin position="91"/>
        <end position="115"/>
    </location>
</feature>
<gene>
    <name evidence="4" type="primary">PLESTMB000170</name>
    <name evidence="4" type="ORF">PLESTB_001184100</name>
</gene>
<dbReference type="PROSITE" id="PS50118">
    <property type="entry name" value="HMG_BOX_2"/>
    <property type="match status" value="1"/>
</dbReference>
<dbReference type="SMART" id="SM00398">
    <property type="entry name" value="HMG"/>
    <property type="match status" value="1"/>
</dbReference>
<accession>A0A9W6BRX5</accession>
<reference evidence="4 5" key="1">
    <citation type="journal article" date="2023" name="Commun. Biol.">
        <title>Reorganization of the ancestral sex-determining regions during the evolution of trioecy in Pleodorina starrii.</title>
        <authorList>
            <person name="Takahashi K."/>
            <person name="Suzuki S."/>
            <person name="Kawai-Toyooka H."/>
            <person name="Yamamoto K."/>
            <person name="Hamaji T."/>
            <person name="Ootsuki R."/>
            <person name="Yamaguchi H."/>
            <person name="Kawachi M."/>
            <person name="Higashiyama T."/>
            <person name="Nozaki H."/>
        </authorList>
    </citation>
    <scope>NUCLEOTIDE SEQUENCE [LARGE SCALE GENOMIC DNA]</scope>
    <source>
        <strain evidence="4 5">NIES-4479</strain>
    </source>
</reference>
<evidence type="ECO:0000313" key="4">
    <source>
        <dbReference type="EMBL" id="GLC57107.1"/>
    </source>
</evidence>
<name>A0A9W6BRX5_9CHLO</name>
<evidence type="ECO:0000256" key="2">
    <source>
        <dbReference type="SAM" id="MobiDB-lite"/>
    </source>
</evidence>
<comment type="caution">
    <text evidence="4">The sequence shown here is derived from an EMBL/GenBank/DDBJ whole genome shotgun (WGS) entry which is preliminary data.</text>
</comment>
<keyword evidence="1" id="KW-0539">Nucleus</keyword>
<dbReference type="InterPro" id="IPR009071">
    <property type="entry name" value="HMG_box_dom"/>
</dbReference>
<protein>
    <submittedName>
        <fullName evidence="4">HMG box-containing protein 1</fullName>
    </submittedName>
</protein>
<dbReference type="GO" id="GO:0005634">
    <property type="term" value="C:nucleus"/>
    <property type="evidence" value="ECO:0007669"/>
    <property type="project" value="UniProtKB-UniRule"/>
</dbReference>
<feature type="region of interest" description="Disordered" evidence="2">
    <location>
        <begin position="89"/>
        <end position="121"/>
    </location>
</feature>
<evidence type="ECO:0000259" key="3">
    <source>
        <dbReference type="PROSITE" id="PS50118"/>
    </source>
</evidence>
<dbReference type="Pfam" id="PF00505">
    <property type="entry name" value="HMG_box"/>
    <property type="match status" value="1"/>
</dbReference>
<dbReference type="Gene3D" id="1.10.30.10">
    <property type="entry name" value="High mobility group box domain"/>
    <property type="match status" value="1"/>
</dbReference>
<dbReference type="Proteomes" id="UP001165080">
    <property type="component" value="Unassembled WGS sequence"/>
</dbReference>
<dbReference type="SUPFAM" id="SSF47095">
    <property type="entry name" value="HMG-box"/>
    <property type="match status" value="1"/>
</dbReference>
<feature type="domain" description="HMG box" evidence="3">
    <location>
        <begin position="148"/>
        <end position="216"/>
    </location>
</feature>